<name>A0A1V9YPS1_ACHHY</name>
<feature type="region of interest" description="Disordered" evidence="1">
    <location>
        <begin position="1"/>
        <end position="84"/>
    </location>
</feature>
<dbReference type="STRING" id="1202772.A0A1V9YPS1"/>
<dbReference type="Pfam" id="PF02213">
    <property type="entry name" value="GYF"/>
    <property type="match status" value="1"/>
</dbReference>
<dbReference type="AlphaFoldDB" id="A0A1V9YPS1"/>
<evidence type="ECO:0000313" key="3">
    <source>
        <dbReference type="EMBL" id="OQR87691.1"/>
    </source>
</evidence>
<feature type="compositionally biased region" description="Acidic residues" evidence="1">
    <location>
        <begin position="303"/>
        <end position="312"/>
    </location>
</feature>
<dbReference type="Proteomes" id="UP000243579">
    <property type="component" value="Unassembled WGS sequence"/>
</dbReference>
<evidence type="ECO:0000259" key="2">
    <source>
        <dbReference type="PROSITE" id="PS50829"/>
    </source>
</evidence>
<reference evidence="3 4" key="1">
    <citation type="journal article" date="2014" name="Genome Biol. Evol.">
        <title>The secreted proteins of Achlya hypogyna and Thraustotheca clavata identify the ancestral oomycete secretome and reveal gene acquisitions by horizontal gene transfer.</title>
        <authorList>
            <person name="Misner I."/>
            <person name="Blouin N."/>
            <person name="Leonard G."/>
            <person name="Richards T.A."/>
            <person name="Lane C.E."/>
        </authorList>
    </citation>
    <scope>NUCLEOTIDE SEQUENCE [LARGE SCALE GENOMIC DNA]</scope>
    <source>
        <strain evidence="3 4">ATCC 48635</strain>
    </source>
</reference>
<evidence type="ECO:0000256" key="1">
    <source>
        <dbReference type="SAM" id="MobiDB-lite"/>
    </source>
</evidence>
<dbReference type="OrthoDB" id="331341at2759"/>
<dbReference type="Gene3D" id="3.30.1490.40">
    <property type="match status" value="1"/>
</dbReference>
<dbReference type="InterPro" id="IPR039905">
    <property type="entry name" value="CD2BP2/Lin1"/>
</dbReference>
<organism evidence="3 4">
    <name type="scientific">Achlya hypogyna</name>
    <name type="common">Oomycete</name>
    <name type="synonym">Protoachlya hypogyna</name>
    <dbReference type="NCBI Taxonomy" id="1202772"/>
    <lineage>
        <taxon>Eukaryota</taxon>
        <taxon>Sar</taxon>
        <taxon>Stramenopiles</taxon>
        <taxon>Oomycota</taxon>
        <taxon>Saprolegniomycetes</taxon>
        <taxon>Saprolegniales</taxon>
        <taxon>Achlyaceae</taxon>
        <taxon>Achlya</taxon>
    </lineage>
</organism>
<feature type="region of interest" description="Disordered" evidence="1">
    <location>
        <begin position="290"/>
        <end position="321"/>
    </location>
</feature>
<comment type="caution">
    <text evidence="3">The sequence shown here is derived from an EMBL/GenBank/DDBJ whole genome shotgun (WGS) entry which is preliminary data.</text>
</comment>
<dbReference type="PANTHER" id="PTHR13138">
    <property type="entry name" value="PROTEIN LIN1"/>
    <property type="match status" value="1"/>
</dbReference>
<dbReference type="PROSITE" id="PS50829">
    <property type="entry name" value="GYF"/>
    <property type="match status" value="1"/>
</dbReference>
<dbReference type="InterPro" id="IPR035445">
    <property type="entry name" value="GYF-like_dom_sf"/>
</dbReference>
<feature type="domain" description="GYF" evidence="2">
    <location>
        <begin position="245"/>
        <end position="304"/>
    </location>
</feature>
<sequence length="332" mass="37982">MKRHGGDGAGAPAKKFKSVQFHEKQQVKYIEESKEPVSDEDDEGEEETKYESEDSDAEDGKKARPAPIRHKMQEGEEDERPDMRSFEEEDGVRMMAFNLKEDREDGHFDDNGNFIWAKGEKVVQEDAWLENVSAEDMEIAERARILRQEAADDEAETWTERRAKSVFMEILEDGETVLAALRRLGKKPKTKTKKGAPAALEQTADMKREFNQLTDAADFMMRQGHTEIYHKPKEDIVDKPAPKPTVLWEYRSQDGQIQGPFPTETILSWRAQGYFVGESAVQMRQYTEAPVSSGPAPLSAQDLMDDFDDDEETKTNDDGWQLSDSINFRQYV</sequence>
<accession>A0A1V9YPS1</accession>
<evidence type="ECO:0000313" key="4">
    <source>
        <dbReference type="Proteomes" id="UP000243579"/>
    </source>
</evidence>
<protein>
    <recommendedName>
        <fullName evidence="2">GYF domain-containing protein</fullName>
    </recommendedName>
</protein>
<proteinExistence type="predicted"/>
<dbReference type="SMART" id="SM00444">
    <property type="entry name" value="GYF"/>
    <property type="match status" value="1"/>
</dbReference>
<gene>
    <name evidence="3" type="ORF">ACHHYP_08171</name>
</gene>
<dbReference type="EMBL" id="JNBR01001427">
    <property type="protein sequence ID" value="OQR87691.1"/>
    <property type="molecule type" value="Genomic_DNA"/>
</dbReference>
<dbReference type="PANTHER" id="PTHR13138:SF3">
    <property type="entry name" value="CD2 ANTIGEN CYTOPLASMIC TAIL-BINDING PROTEIN 2"/>
    <property type="match status" value="1"/>
</dbReference>
<feature type="compositionally biased region" description="Basic and acidic residues" evidence="1">
    <location>
        <begin position="47"/>
        <end position="62"/>
    </location>
</feature>
<keyword evidence="4" id="KW-1185">Reference proteome</keyword>
<dbReference type="InterPro" id="IPR003169">
    <property type="entry name" value="GYF"/>
</dbReference>
<dbReference type="SUPFAM" id="SSF55277">
    <property type="entry name" value="GYF domain"/>
    <property type="match status" value="1"/>
</dbReference>
<feature type="compositionally biased region" description="Basic and acidic residues" evidence="1">
    <location>
        <begin position="20"/>
        <end position="37"/>
    </location>
</feature>
<dbReference type="GO" id="GO:0005682">
    <property type="term" value="C:U5 snRNP"/>
    <property type="evidence" value="ECO:0007669"/>
    <property type="project" value="InterPro"/>
</dbReference>